<feature type="domain" description="Protein-glutamine gamma-glutamyltransferase-like C-terminal" evidence="3">
    <location>
        <begin position="228"/>
        <end position="295"/>
    </location>
</feature>
<dbReference type="OrthoDB" id="206550at2157"/>
<feature type="transmembrane region" description="Helical" evidence="2">
    <location>
        <begin position="69"/>
        <end position="87"/>
    </location>
</feature>
<dbReference type="EMBL" id="AOIB01000031">
    <property type="protein sequence ID" value="ELY55226.1"/>
    <property type="molecule type" value="Genomic_DNA"/>
</dbReference>
<keyword evidence="5" id="KW-1185">Reference proteome</keyword>
<name>L9X181_9EURY</name>
<dbReference type="AlphaFoldDB" id="L9X181"/>
<accession>L9X181</accession>
<keyword evidence="2" id="KW-0812">Transmembrane</keyword>
<reference evidence="4 5" key="1">
    <citation type="journal article" date="2014" name="PLoS Genet.">
        <title>Phylogenetically driven sequencing of extremely halophilic archaea reveals strategies for static and dynamic osmo-response.</title>
        <authorList>
            <person name="Becker E.A."/>
            <person name="Seitzer P.M."/>
            <person name="Tritt A."/>
            <person name="Larsen D."/>
            <person name="Krusor M."/>
            <person name="Yao A.I."/>
            <person name="Wu D."/>
            <person name="Madern D."/>
            <person name="Eisen J.A."/>
            <person name="Darling A.E."/>
            <person name="Facciotti M.T."/>
        </authorList>
    </citation>
    <scope>NUCLEOTIDE SEQUENCE [LARGE SCALE GENOMIC DNA]</scope>
    <source>
        <strain evidence="4 5">DSM 10524</strain>
    </source>
</reference>
<comment type="caution">
    <text evidence="4">The sequence shown here is derived from an EMBL/GenBank/DDBJ whole genome shotgun (WGS) entry which is preliminary data.</text>
</comment>
<evidence type="ECO:0000313" key="4">
    <source>
        <dbReference type="EMBL" id="ELY55226.1"/>
    </source>
</evidence>
<feature type="region of interest" description="Disordered" evidence="1">
    <location>
        <begin position="123"/>
        <end position="153"/>
    </location>
</feature>
<feature type="compositionally biased region" description="Low complexity" evidence="1">
    <location>
        <begin position="177"/>
        <end position="189"/>
    </location>
</feature>
<evidence type="ECO:0000256" key="2">
    <source>
        <dbReference type="SAM" id="Phobius"/>
    </source>
</evidence>
<sequence>MSRRTVLVRLVAAAAAIVAIGLAAATVRSPLETGGSGGTGTGDGDGTGTGQPPEPDPQTGSEIPPFLEYLLYAVVALLAIVLVWYLLAHRRDAVRLLAIALVVALVALGLAYALASLGTVPLGGEEPAGDEPEEPGIGEEGGEPGEGDGERSVPTGPLLGVLAVLAAVFVGGLLLTRNATEPTSPPSEATPEDKGRAPTEAEAAAVGSAAGRAADRIDEGTAADNEVYRAWREMTAPLEVERPDSSTPREFADAAIEAGLERDHVEELTRLFEDVRYGDSETTAAMERRAVSVLRKIESEYADGGDGT</sequence>
<evidence type="ECO:0000256" key="1">
    <source>
        <dbReference type="SAM" id="MobiDB-lite"/>
    </source>
</evidence>
<proteinExistence type="predicted"/>
<evidence type="ECO:0000313" key="5">
    <source>
        <dbReference type="Proteomes" id="UP000011688"/>
    </source>
</evidence>
<dbReference type="eggNOG" id="arCOG02170">
    <property type="taxonomic scope" value="Archaea"/>
</dbReference>
<evidence type="ECO:0000259" key="3">
    <source>
        <dbReference type="Pfam" id="PF13559"/>
    </source>
</evidence>
<keyword evidence="2" id="KW-1133">Transmembrane helix</keyword>
<dbReference type="InterPro" id="IPR025403">
    <property type="entry name" value="TgpA-like_C"/>
</dbReference>
<feature type="compositionally biased region" description="Low complexity" evidence="1">
    <location>
        <begin position="200"/>
        <end position="212"/>
    </location>
</feature>
<organism evidence="4 5">
    <name type="scientific">Natronococcus amylolyticus DSM 10524</name>
    <dbReference type="NCBI Taxonomy" id="1227497"/>
    <lineage>
        <taxon>Archaea</taxon>
        <taxon>Methanobacteriati</taxon>
        <taxon>Methanobacteriota</taxon>
        <taxon>Stenosarchaea group</taxon>
        <taxon>Halobacteria</taxon>
        <taxon>Halobacteriales</taxon>
        <taxon>Natrialbaceae</taxon>
        <taxon>Natronococcus</taxon>
    </lineage>
</organism>
<feature type="compositionally biased region" description="Gly residues" evidence="1">
    <location>
        <begin position="34"/>
        <end position="49"/>
    </location>
</feature>
<dbReference type="RefSeq" id="WP_005557963.1">
    <property type="nucleotide sequence ID" value="NZ_AOIB01000031.1"/>
</dbReference>
<dbReference type="Pfam" id="PF13559">
    <property type="entry name" value="DUF4129"/>
    <property type="match status" value="1"/>
</dbReference>
<feature type="transmembrane region" description="Helical" evidence="2">
    <location>
        <begin position="94"/>
        <end position="115"/>
    </location>
</feature>
<keyword evidence="2" id="KW-0472">Membrane</keyword>
<feature type="transmembrane region" description="Helical" evidence="2">
    <location>
        <begin position="158"/>
        <end position="176"/>
    </location>
</feature>
<gene>
    <name evidence="4" type="ORF">C491_15952</name>
</gene>
<feature type="compositionally biased region" description="Acidic residues" evidence="1">
    <location>
        <begin position="127"/>
        <end position="147"/>
    </location>
</feature>
<dbReference type="Proteomes" id="UP000011688">
    <property type="component" value="Unassembled WGS sequence"/>
</dbReference>
<dbReference type="PATRIC" id="fig|1227497.3.peg.3224"/>
<protein>
    <recommendedName>
        <fullName evidence="3">Protein-glutamine gamma-glutamyltransferase-like C-terminal domain-containing protein</fullName>
    </recommendedName>
</protein>
<feature type="region of interest" description="Disordered" evidence="1">
    <location>
        <begin position="32"/>
        <end position="61"/>
    </location>
</feature>
<feature type="region of interest" description="Disordered" evidence="1">
    <location>
        <begin position="177"/>
        <end position="218"/>
    </location>
</feature>
<dbReference type="STRING" id="1227497.C491_15952"/>